<comment type="caution">
    <text evidence="7">The sequence shown here is derived from an EMBL/GenBank/DDBJ whole genome shotgun (WGS) entry which is preliminary data.</text>
</comment>
<reference evidence="7 8" key="1">
    <citation type="submission" date="2024-12" db="EMBL/GenBank/DDBJ databases">
        <title>The unique morphological basis and parallel evolutionary history of personate flowers in Penstemon.</title>
        <authorList>
            <person name="Depatie T.H."/>
            <person name="Wessinger C.A."/>
        </authorList>
    </citation>
    <scope>NUCLEOTIDE SEQUENCE [LARGE SCALE GENOMIC DNA]</scope>
    <source>
        <strain evidence="7">WTNN_2</strain>
        <tissue evidence="7">Leaf</tissue>
    </source>
</reference>
<dbReference type="AlphaFoldDB" id="A0ABD3U7L9"/>
<evidence type="ECO:0000256" key="5">
    <source>
        <dbReference type="ARBA" id="ARBA00023163"/>
    </source>
</evidence>
<keyword evidence="8" id="KW-1185">Reference proteome</keyword>
<feature type="compositionally biased region" description="Polar residues" evidence="6">
    <location>
        <begin position="164"/>
        <end position="176"/>
    </location>
</feature>
<feature type="region of interest" description="Disordered" evidence="6">
    <location>
        <begin position="156"/>
        <end position="275"/>
    </location>
</feature>
<proteinExistence type="predicted"/>
<protein>
    <recommendedName>
        <fullName evidence="9">Zinc finger PHD-type domain-containing protein</fullName>
    </recommendedName>
</protein>
<evidence type="ECO:0000256" key="6">
    <source>
        <dbReference type="SAM" id="MobiDB-lite"/>
    </source>
</evidence>
<dbReference type="InterPro" id="IPR049914">
    <property type="entry name" value="PHD1-3/5-6"/>
</dbReference>
<evidence type="ECO:0000256" key="3">
    <source>
        <dbReference type="ARBA" id="ARBA00022833"/>
    </source>
</evidence>
<dbReference type="InterPro" id="IPR011011">
    <property type="entry name" value="Znf_FYVE_PHD"/>
</dbReference>
<name>A0ABD3U7L9_9LAMI</name>
<gene>
    <name evidence="7" type="ORF">ACJIZ3_002839</name>
</gene>
<dbReference type="PANTHER" id="PTHR33304">
    <property type="match status" value="1"/>
</dbReference>
<evidence type="ECO:0000256" key="4">
    <source>
        <dbReference type="ARBA" id="ARBA00023015"/>
    </source>
</evidence>
<dbReference type="GO" id="GO:0008270">
    <property type="term" value="F:zinc ion binding"/>
    <property type="evidence" value="ECO:0007669"/>
    <property type="project" value="UniProtKB-KW"/>
</dbReference>
<organism evidence="7 8">
    <name type="scientific">Penstemon smallii</name>
    <dbReference type="NCBI Taxonomy" id="265156"/>
    <lineage>
        <taxon>Eukaryota</taxon>
        <taxon>Viridiplantae</taxon>
        <taxon>Streptophyta</taxon>
        <taxon>Embryophyta</taxon>
        <taxon>Tracheophyta</taxon>
        <taxon>Spermatophyta</taxon>
        <taxon>Magnoliopsida</taxon>
        <taxon>eudicotyledons</taxon>
        <taxon>Gunneridae</taxon>
        <taxon>Pentapetalae</taxon>
        <taxon>asterids</taxon>
        <taxon>lamiids</taxon>
        <taxon>Lamiales</taxon>
        <taxon>Plantaginaceae</taxon>
        <taxon>Cheloneae</taxon>
        <taxon>Penstemon</taxon>
    </lineage>
</organism>
<evidence type="ECO:0008006" key="9">
    <source>
        <dbReference type="Google" id="ProtNLM"/>
    </source>
</evidence>
<keyword evidence="3" id="KW-0862">Zinc</keyword>
<keyword evidence="4" id="KW-0805">Transcription regulation</keyword>
<evidence type="ECO:0000313" key="7">
    <source>
        <dbReference type="EMBL" id="KAL3845436.1"/>
    </source>
</evidence>
<keyword evidence="5" id="KW-0804">Transcription</keyword>
<feature type="compositionally biased region" description="Basic and acidic residues" evidence="6">
    <location>
        <begin position="199"/>
        <end position="233"/>
    </location>
</feature>
<sequence length="326" mass="37076">MMDTISVQCGDKGYPAALVYCVKCLAYPVHRYCLHVPKKSNEYVRWVCDDCEIKEQIDAVSKNIDGSSDFQTKKTTNMEVVKEESVFVDGLEQSYIAPTIVNGNEGSEQRDQITFSHLRSGRSHIEPCPSLTEHLIVTYDGSLRSSKKKETVFSSEAYLEQESHGTTSTQPLNENNGIELDNYRSEYSTEGRGIGPSSENKESEVKQERSSPPHHTSDLLKDTSNHSNREPILREQQASFSHKSDKHVHIQDNSGRWNHNISSDSGNDRSFEGKESHLNISNERSPCKSLRNNSIHSCTICHLDWFQCIKSMLRFQLINAMRMFSY</sequence>
<dbReference type="SUPFAM" id="SSF57903">
    <property type="entry name" value="FYVE/PHD zinc finger"/>
    <property type="match status" value="1"/>
</dbReference>
<evidence type="ECO:0000313" key="8">
    <source>
        <dbReference type="Proteomes" id="UP001634393"/>
    </source>
</evidence>
<dbReference type="PANTHER" id="PTHR33304:SF18">
    <property type="entry name" value="CHROMATIN REGULATOR PHD FAMILY-RELATED"/>
    <property type="match status" value="1"/>
</dbReference>
<evidence type="ECO:0000256" key="1">
    <source>
        <dbReference type="ARBA" id="ARBA00022723"/>
    </source>
</evidence>
<keyword evidence="1" id="KW-0479">Metal-binding</keyword>
<accession>A0ABD3U7L9</accession>
<evidence type="ECO:0000256" key="2">
    <source>
        <dbReference type="ARBA" id="ARBA00022771"/>
    </source>
</evidence>
<dbReference type="InterPro" id="IPR013083">
    <property type="entry name" value="Znf_RING/FYVE/PHD"/>
</dbReference>
<dbReference type="Gene3D" id="3.30.40.10">
    <property type="entry name" value="Zinc/RING finger domain, C3HC4 (zinc finger)"/>
    <property type="match status" value="1"/>
</dbReference>
<feature type="compositionally biased region" description="Polar residues" evidence="6">
    <location>
        <begin position="251"/>
        <end position="265"/>
    </location>
</feature>
<dbReference type="EMBL" id="JBJXBP010000002">
    <property type="protein sequence ID" value="KAL3845436.1"/>
    <property type="molecule type" value="Genomic_DNA"/>
</dbReference>
<feature type="compositionally biased region" description="Basic and acidic residues" evidence="6">
    <location>
        <begin position="266"/>
        <end position="275"/>
    </location>
</feature>
<keyword evidence="2" id="KW-0863">Zinc-finger</keyword>
<dbReference type="Proteomes" id="UP001634393">
    <property type="component" value="Unassembled WGS sequence"/>
</dbReference>